<feature type="compositionally biased region" description="Polar residues" evidence="1">
    <location>
        <begin position="100"/>
        <end position="118"/>
    </location>
</feature>
<dbReference type="PANTHER" id="PTHR47481:SF10">
    <property type="entry name" value="COPIA-LIKE POLYPROTEIN_RETROTRANSPOSON"/>
    <property type="match status" value="1"/>
</dbReference>
<dbReference type="Proteomes" id="UP001168877">
    <property type="component" value="Unassembled WGS sequence"/>
</dbReference>
<sequence length="454" mass="50917">MLQQTRKGSLKMLDYLNTINSFADNLTLAGSPVPIRQLVSQITAGLDEEYTPIVVMIQSKSEITWVELQAELHTYEKRMEQLLAIKGGVTVNQAKTNLVSSRTGNFNSRAHGHSSSISQGREQNQNNFRGGRGRSRGRGGRGNNSKPTCQVCGRFGHTAAVCYYRYDNQYMGNPPEQNKNNNPTAFIAAPDVVNDPAWYADSGASNHVIGDLSNLNPRAEYTGSSMSNIPDQHSNRVSHDQLEGNYFSPSRDTENSLVQLTSAQEGTPNTGIFDDSQETSIAPQPVYAPLGNKHHMITRGKAGIFKPTVYIGASKAHHLCEKSNTTEPTSVTEALQIVEWKNAMDEEYRALMTNKTWQLVPYSPNMNLVGNKWVYKLKHNSAGSIKSWSCTWQAAYLFEIRVLYSVVPDQLKRRFTEVINAIESLREEVYKNDLERKESDKVKEEQHKELVHMI</sequence>
<comment type="caution">
    <text evidence="2">The sequence shown here is derived from an EMBL/GenBank/DDBJ whole genome shotgun (WGS) entry which is preliminary data.</text>
</comment>
<accession>A0AA39SVA8</accession>
<proteinExistence type="predicted"/>
<feature type="region of interest" description="Disordered" evidence="1">
    <location>
        <begin position="100"/>
        <end position="150"/>
    </location>
</feature>
<keyword evidence="3" id="KW-1185">Reference proteome</keyword>
<organism evidence="2 3">
    <name type="scientific">Acer saccharum</name>
    <name type="common">Sugar maple</name>
    <dbReference type="NCBI Taxonomy" id="4024"/>
    <lineage>
        <taxon>Eukaryota</taxon>
        <taxon>Viridiplantae</taxon>
        <taxon>Streptophyta</taxon>
        <taxon>Embryophyta</taxon>
        <taxon>Tracheophyta</taxon>
        <taxon>Spermatophyta</taxon>
        <taxon>Magnoliopsida</taxon>
        <taxon>eudicotyledons</taxon>
        <taxon>Gunneridae</taxon>
        <taxon>Pentapetalae</taxon>
        <taxon>rosids</taxon>
        <taxon>malvids</taxon>
        <taxon>Sapindales</taxon>
        <taxon>Sapindaceae</taxon>
        <taxon>Hippocastanoideae</taxon>
        <taxon>Acereae</taxon>
        <taxon>Acer</taxon>
    </lineage>
</organism>
<feature type="compositionally biased region" description="Low complexity" evidence="1">
    <location>
        <begin position="119"/>
        <end position="129"/>
    </location>
</feature>
<gene>
    <name evidence="2" type="ORF">LWI29_015218</name>
</gene>
<evidence type="ECO:0000256" key="1">
    <source>
        <dbReference type="SAM" id="MobiDB-lite"/>
    </source>
</evidence>
<reference evidence="2" key="2">
    <citation type="submission" date="2023-06" db="EMBL/GenBank/DDBJ databases">
        <authorList>
            <person name="Swenson N.G."/>
            <person name="Wegrzyn J.L."/>
            <person name="Mcevoy S.L."/>
        </authorList>
    </citation>
    <scope>NUCLEOTIDE SEQUENCE</scope>
    <source>
        <strain evidence="2">NS2018</strain>
        <tissue evidence="2">Leaf</tissue>
    </source>
</reference>
<dbReference type="AlphaFoldDB" id="A0AA39SVA8"/>
<evidence type="ECO:0000313" key="2">
    <source>
        <dbReference type="EMBL" id="KAK0600457.1"/>
    </source>
</evidence>
<dbReference type="PANTHER" id="PTHR47481">
    <property type="match status" value="1"/>
</dbReference>
<reference evidence="2" key="1">
    <citation type="journal article" date="2022" name="Plant J.">
        <title>Strategies of tolerance reflected in two North American maple genomes.</title>
        <authorList>
            <person name="McEvoy S.L."/>
            <person name="Sezen U.U."/>
            <person name="Trouern-Trend A."/>
            <person name="McMahon S.M."/>
            <person name="Schaberg P.G."/>
            <person name="Yang J."/>
            <person name="Wegrzyn J.L."/>
            <person name="Swenson N.G."/>
        </authorList>
    </citation>
    <scope>NUCLEOTIDE SEQUENCE</scope>
    <source>
        <strain evidence="2">NS2018</strain>
    </source>
</reference>
<dbReference type="EMBL" id="JAUESC010000003">
    <property type="protein sequence ID" value="KAK0600457.1"/>
    <property type="molecule type" value="Genomic_DNA"/>
</dbReference>
<name>A0AA39SVA8_ACESA</name>
<evidence type="ECO:0000313" key="3">
    <source>
        <dbReference type="Proteomes" id="UP001168877"/>
    </source>
</evidence>
<protein>
    <submittedName>
        <fullName evidence="2">Uncharacterized protein</fullName>
    </submittedName>
</protein>